<evidence type="ECO:0000256" key="4">
    <source>
        <dbReference type="ARBA" id="ARBA00023163"/>
    </source>
</evidence>
<gene>
    <name evidence="8" type="ORF">ILEXP_LOCUS7830</name>
</gene>
<evidence type="ECO:0008006" key="10">
    <source>
        <dbReference type="Google" id="ProtNLM"/>
    </source>
</evidence>
<dbReference type="PROSITE" id="PS51152">
    <property type="entry name" value="NFYA_HAP2_2"/>
    <property type="match status" value="1"/>
</dbReference>
<dbReference type="AlphaFoldDB" id="A0ABC8R5V1"/>
<keyword evidence="9" id="KW-1185">Reference proteome</keyword>
<evidence type="ECO:0000313" key="8">
    <source>
        <dbReference type="EMBL" id="CAK9140386.1"/>
    </source>
</evidence>
<evidence type="ECO:0000256" key="3">
    <source>
        <dbReference type="ARBA" id="ARBA00023125"/>
    </source>
</evidence>
<reference evidence="8 9" key="1">
    <citation type="submission" date="2024-02" db="EMBL/GenBank/DDBJ databases">
        <authorList>
            <person name="Vignale AGUSTIN F."/>
            <person name="Sosa J E."/>
            <person name="Modenutti C."/>
        </authorList>
    </citation>
    <scope>NUCLEOTIDE SEQUENCE [LARGE SCALE GENOMIC DNA]</scope>
</reference>
<dbReference type="Proteomes" id="UP001642360">
    <property type="component" value="Unassembled WGS sequence"/>
</dbReference>
<evidence type="ECO:0000256" key="5">
    <source>
        <dbReference type="ARBA" id="ARBA00023242"/>
    </source>
</evidence>
<comment type="subcellular location">
    <subcellularLocation>
        <location evidence="1">Nucleus</location>
    </subcellularLocation>
</comment>
<feature type="region of interest" description="Disordered" evidence="6">
    <location>
        <begin position="1"/>
        <end position="46"/>
    </location>
</feature>
<evidence type="ECO:0000256" key="7">
    <source>
        <dbReference type="SAM" id="Phobius"/>
    </source>
</evidence>
<dbReference type="GO" id="GO:0003677">
    <property type="term" value="F:DNA binding"/>
    <property type="evidence" value="ECO:0007669"/>
    <property type="project" value="UniProtKB-KW"/>
</dbReference>
<dbReference type="EMBL" id="CAUOFW020001036">
    <property type="protein sequence ID" value="CAK9140386.1"/>
    <property type="molecule type" value="Genomic_DNA"/>
</dbReference>
<proteinExistence type="predicted"/>
<dbReference type="GO" id="GO:0005634">
    <property type="term" value="C:nucleus"/>
    <property type="evidence" value="ECO:0007669"/>
    <property type="project" value="UniProtKB-SubCell"/>
</dbReference>
<keyword evidence="7" id="KW-0472">Membrane</keyword>
<dbReference type="InterPro" id="IPR001289">
    <property type="entry name" value="NFYA"/>
</dbReference>
<keyword evidence="5" id="KW-0539">Nucleus</keyword>
<accession>A0ABC8R5V1</accession>
<sequence>MRRARGSGGRFLNTKKLDSNATNHMSEEEPKSGANVSAQQGETRRTVEDMNKALSLSNVNDGVVTPTVSAVTTNHALMLDTLAFPHLLNVFDGGKTGGTDHSYSTWVAFPTVRLFLGNSFLALVTCVLLGLR</sequence>
<evidence type="ECO:0000256" key="2">
    <source>
        <dbReference type="ARBA" id="ARBA00023015"/>
    </source>
</evidence>
<evidence type="ECO:0000256" key="6">
    <source>
        <dbReference type="SAM" id="MobiDB-lite"/>
    </source>
</evidence>
<name>A0ABC8R5V1_9AQUA</name>
<protein>
    <recommendedName>
        <fullName evidence="10">Nuclear transcription factor Y subunit</fullName>
    </recommendedName>
</protein>
<keyword evidence="3" id="KW-0238">DNA-binding</keyword>
<keyword evidence="2" id="KW-0805">Transcription regulation</keyword>
<evidence type="ECO:0000256" key="1">
    <source>
        <dbReference type="ARBA" id="ARBA00004123"/>
    </source>
</evidence>
<keyword evidence="7" id="KW-0812">Transmembrane</keyword>
<keyword evidence="7" id="KW-1133">Transmembrane helix</keyword>
<feature type="transmembrane region" description="Helical" evidence="7">
    <location>
        <begin position="112"/>
        <end position="131"/>
    </location>
</feature>
<organism evidence="8 9">
    <name type="scientific">Ilex paraguariensis</name>
    <name type="common">yerba mate</name>
    <dbReference type="NCBI Taxonomy" id="185542"/>
    <lineage>
        <taxon>Eukaryota</taxon>
        <taxon>Viridiplantae</taxon>
        <taxon>Streptophyta</taxon>
        <taxon>Embryophyta</taxon>
        <taxon>Tracheophyta</taxon>
        <taxon>Spermatophyta</taxon>
        <taxon>Magnoliopsida</taxon>
        <taxon>eudicotyledons</taxon>
        <taxon>Gunneridae</taxon>
        <taxon>Pentapetalae</taxon>
        <taxon>asterids</taxon>
        <taxon>campanulids</taxon>
        <taxon>Aquifoliales</taxon>
        <taxon>Aquifoliaceae</taxon>
        <taxon>Ilex</taxon>
    </lineage>
</organism>
<evidence type="ECO:0000313" key="9">
    <source>
        <dbReference type="Proteomes" id="UP001642360"/>
    </source>
</evidence>
<comment type="caution">
    <text evidence="8">The sequence shown here is derived from an EMBL/GenBank/DDBJ whole genome shotgun (WGS) entry which is preliminary data.</text>
</comment>
<keyword evidence="4" id="KW-0804">Transcription</keyword>